<reference evidence="3 4" key="1">
    <citation type="journal article" date="2015" name="Plant Cell">
        <title>Oil accumulation by the oleaginous diatom Fistulifera solaris as revealed by the genome and transcriptome.</title>
        <authorList>
            <person name="Tanaka T."/>
            <person name="Maeda Y."/>
            <person name="Veluchamy A."/>
            <person name="Tanaka M."/>
            <person name="Abida H."/>
            <person name="Marechal E."/>
            <person name="Bowler C."/>
            <person name="Muto M."/>
            <person name="Sunaga Y."/>
            <person name="Tanaka M."/>
            <person name="Yoshino T."/>
            <person name="Taniguchi T."/>
            <person name="Fukuda Y."/>
            <person name="Nemoto M."/>
            <person name="Matsumoto M."/>
            <person name="Wong P.S."/>
            <person name="Aburatani S."/>
            <person name="Fujibuchi W."/>
        </authorList>
    </citation>
    <scope>NUCLEOTIDE SEQUENCE [LARGE SCALE GENOMIC DNA]</scope>
    <source>
        <strain evidence="3 4">JPCC DA0580</strain>
    </source>
</reference>
<evidence type="ECO:0000313" key="4">
    <source>
        <dbReference type="Proteomes" id="UP000198406"/>
    </source>
</evidence>
<keyword evidence="2" id="KW-0472">Membrane</keyword>
<dbReference type="Proteomes" id="UP000198406">
    <property type="component" value="Unassembled WGS sequence"/>
</dbReference>
<feature type="region of interest" description="Disordered" evidence="1">
    <location>
        <begin position="1"/>
        <end position="34"/>
    </location>
</feature>
<dbReference type="EMBL" id="BDSP01000078">
    <property type="protein sequence ID" value="GAX14303.1"/>
    <property type="molecule type" value="Genomic_DNA"/>
</dbReference>
<keyword evidence="2" id="KW-0812">Transmembrane</keyword>
<feature type="transmembrane region" description="Helical" evidence="2">
    <location>
        <begin position="167"/>
        <end position="186"/>
    </location>
</feature>
<keyword evidence="2" id="KW-1133">Transmembrane helix</keyword>
<comment type="caution">
    <text evidence="3">The sequence shown here is derived from an EMBL/GenBank/DDBJ whole genome shotgun (WGS) entry which is preliminary data.</text>
</comment>
<organism evidence="3 4">
    <name type="scientific">Fistulifera solaris</name>
    <name type="common">Oleaginous diatom</name>
    <dbReference type="NCBI Taxonomy" id="1519565"/>
    <lineage>
        <taxon>Eukaryota</taxon>
        <taxon>Sar</taxon>
        <taxon>Stramenopiles</taxon>
        <taxon>Ochrophyta</taxon>
        <taxon>Bacillariophyta</taxon>
        <taxon>Bacillariophyceae</taxon>
        <taxon>Bacillariophycidae</taxon>
        <taxon>Naviculales</taxon>
        <taxon>Naviculaceae</taxon>
        <taxon>Fistulifera</taxon>
    </lineage>
</organism>
<evidence type="ECO:0000256" key="1">
    <source>
        <dbReference type="SAM" id="MobiDB-lite"/>
    </source>
</evidence>
<evidence type="ECO:0000313" key="3">
    <source>
        <dbReference type="EMBL" id="GAX14303.1"/>
    </source>
</evidence>
<sequence>MASRKGHNQSTVRNQILDPGQGTCEDHNNSTKKPQHEVLHGQFLTAENNGTHGIEVLSSSSSGSWMQRIGWFKNRQQSDGGDDGIYKEQHDSPKAVYHGGVMESASSPKIRRNRSYLTHSSHHSSQGTKDSLYDFHESEWTPPDSSYGAAIPIAGCIPKHIRRAIEVTLIGLGVVGLVFLIVTLSIRVSEEVGRNRDVVDSNSEFDGGTGLDDNLNTDASAYDDYFDDTFARVDGNSGLDDDYFDGRNDDTHDYVYYDGYSRKADDYFKYGN</sequence>
<gene>
    <name evidence="3" type="ORF">FisN_1Hh500</name>
</gene>
<proteinExistence type="predicted"/>
<dbReference type="OrthoDB" id="49534at2759"/>
<accession>A0A1Z5JJW8</accession>
<dbReference type="InParanoid" id="A0A1Z5JJW8"/>
<dbReference type="AlphaFoldDB" id="A0A1Z5JJW8"/>
<keyword evidence="4" id="KW-1185">Reference proteome</keyword>
<evidence type="ECO:0000256" key="2">
    <source>
        <dbReference type="SAM" id="Phobius"/>
    </source>
</evidence>
<name>A0A1Z5JJW8_FISSO</name>
<feature type="compositionally biased region" description="Basic and acidic residues" evidence="1">
    <location>
        <begin position="24"/>
        <end position="34"/>
    </location>
</feature>
<protein>
    <submittedName>
        <fullName evidence="3">Uncharacterized protein</fullName>
    </submittedName>
</protein>